<dbReference type="Proteomes" id="UP000053257">
    <property type="component" value="Unassembled WGS sequence"/>
</dbReference>
<proteinExistence type="predicted"/>
<organism evidence="2 3">
    <name type="scientific">Phlebiopsis gigantea (strain 11061_1 CR5-6)</name>
    <name type="common">White-rot fungus</name>
    <name type="synonym">Peniophora gigantea</name>
    <dbReference type="NCBI Taxonomy" id="745531"/>
    <lineage>
        <taxon>Eukaryota</taxon>
        <taxon>Fungi</taxon>
        <taxon>Dikarya</taxon>
        <taxon>Basidiomycota</taxon>
        <taxon>Agaricomycotina</taxon>
        <taxon>Agaricomycetes</taxon>
        <taxon>Polyporales</taxon>
        <taxon>Phanerochaetaceae</taxon>
        <taxon>Phlebiopsis</taxon>
    </lineage>
</organism>
<dbReference type="EMBL" id="KN840589">
    <property type="protein sequence ID" value="KIP04033.1"/>
    <property type="molecule type" value="Genomic_DNA"/>
</dbReference>
<name>A0A0C3PEV0_PHLG1</name>
<keyword evidence="3" id="KW-1185">Reference proteome</keyword>
<evidence type="ECO:0000313" key="2">
    <source>
        <dbReference type="EMBL" id="KIP04033.1"/>
    </source>
</evidence>
<sequence length="168" mass="17004">MSGKAPPRAPRALLGSLVPSAGSSSASQPSASRLGATPPTGPRSLTQRVNVPIQPPKAPKYVNGHSTHPSGSAGTVPPTGPSALRNKGKQLENSWSGSSPSGNPPSQAQLGAQVNGVGDLARNETAAPPTAPRSILAAAVQTSTPNKTLGLPPSAPTISFRLRRHRLL</sequence>
<evidence type="ECO:0000256" key="1">
    <source>
        <dbReference type="SAM" id="MobiDB-lite"/>
    </source>
</evidence>
<dbReference type="HOGENOM" id="CLU_1587102_0_0_1"/>
<feature type="compositionally biased region" description="Polar residues" evidence="1">
    <location>
        <begin position="64"/>
        <end position="73"/>
    </location>
</feature>
<protein>
    <submittedName>
        <fullName evidence="2">Uncharacterized protein</fullName>
    </submittedName>
</protein>
<feature type="compositionally biased region" description="Low complexity" evidence="1">
    <location>
        <begin position="93"/>
        <end position="106"/>
    </location>
</feature>
<dbReference type="AlphaFoldDB" id="A0A0C3PEV0"/>
<accession>A0A0C3PEV0</accession>
<evidence type="ECO:0000313" key="3">
    <source>
        <dbReference type="Proteomes" id="UP000053257"/>
    </source>
</evidence>
<feature type="region of interest" description="Disordered" evidence="1">
    <location>
        <begin position="1"/>
        <end position="134"/>
    </location>
</feature>
<feature type="compositionally biased region" description="Low complexity" evidence="1">
    <location>
        <begin position="12"/>
        <end position="35"/>
    </location>
</feature>
<reference evidence="2 3" key="1">
    <citation type="journal article" date="2014" name="PLoS Genet.">
        <title>Analysis of the Phlebiopsis gigantea genome, transcriptome and secretome provides insight into its pioneer colonization strategies of wood.</title>
        <authorList>
            <person name="Hori C."/>
            <person name="Ishida T."/>
            <person name="Igarashi K."/>
            <person name="Samejima M."/>
            <person name="Suzuki H."/>
            <person name="Master E."/>
            <person name="Ferreira P."/>
            <person name="Ruiz-Duenas F.J."/>
            <person name="Held B."/>
            <person name="Canessa P."/>
            <person name="Larrondo L.F."/>
            <person name="Schmoll M."/>
            <person name="Druzhinina I.S."/>
            <person name="Kubicek C.P."/>
            <person name="Gaskell J.A."/>
            <person name="Kersten P."/>
            <person name="St John F."/>
            <person name="Glasner J."/>
            <person name="Sabat G."/>
            <person name="Splinter BonDurant S."/>
            <person name="Syed K."/>
            <person name="Yadav J."/>
            <person name="Mgbeahuruike A.C."/>
            <person name="Kovalchuk A."/>
            <person name="Asiegbu F.O."/>
            <person name="Lackner G."/>
            <person name="Hoffmeister D."/>
            <person name="Rencoret J."/>
            <person name="Gutierrez A."/>
            <person name="Sun H."/>
            <person name="Lindquist E."/>
            <person name="Barry K."/>
            <person name="Riley R."/>
            <person name="Grigoriev I.V."/>
            <person name="Henrissat B."/>
            <person name="Kues U."/>
            <person name="Berka R.M."/>
            <person name="Martinez A.T."/>
            <person name="Covert S.F."/>
            <person name="Blanchette R.A."/>
            <person name="Cullen D."/>
        </authorList>
    </citation>
    <scope>NUCLEOTIDE SEQUENCE [LARGE SCALE GENOMIC DNA]</scope>
    <source>
        <strain evidence="2 3">11061_1 CR5-6</strain>
    </source>
</reference>
<gene>
    <name evidence="2" type="ORF">PHLGIDRAFT_212719</name>
</gene>